<dbReference type="SUPFAM" id="SSF49562">
    <property type="entry name" value="C2 domain (Calcium/lipid-binding domain, CaLB)"/>
    <property type="match status" value="1"/>
</dbReference>
<evidence type="ECO:0000313" key="4">
    <source>
        <dbReference type="Proteomes" id="UP001152759"/>
    </source>
</evidence>
<protein>
    <recommendedName>
        <fullName evidence="2">C2 domain-containing protein</fullName>
    </recommendedName>
</protein>
<organism evidence="3 4">
    <name type="scientific">Bemisia tabaci</name>
    <name type="common">Sweetpotato whitefly</name>
    <name type="synonym">Aleurodes tabaci</name>
    <dbReference type="NCBI Taxonomy" id="7038"/>
    <lineage>
        <taxon>Eukaryota</taxon>
        <taxon>Metazoa</taxon>
        <taxon>Ecdysozoa</taxon>
        <taxon>Arthropoda</taxon>
        <taxon>Hexapoda</taxon>
        <taxon>Insecta</taxon>
        <taxon>Pterygota</taxon>
        <taxon>Neoptera</taxon>
        <taxon>Paraneoptera</taxon>
        <taxon>Hemiptera</taxon>
        <taxon>Sternorrhyncha</taxon>
        <taxon>Aleyrodoidea</taxon>
        <taxon>Aleyrodidae</taxon>
        <taxon>Aleyrodinae</taxon>
        <taxon>Bemisia</taxon>
    </lineage>
</organism>
<dbReference type="Pfam" id="PF25339">
    <property type="entry name" value="C2_C2CD3_N"/>
    <property type="match status" value="1"/>
</dbReference>
<dbReference type="Proteomes" id="UP001152759">
    <property type="component" value="Chromosome 1"/>
</dbReference>
<dbReference type="PANTHER" id="PTHR21254:SF1">
    <property type="entry name" value="C2 DOMAIN-CONTAINING PROTEIN 3"/>
    <property type="match status" value="1"/>
</dbReference>
<dbReference type="EMBL" id="OU963862">
    <property type="protein sequence ID" value="CAH0754957.1"/>
    <property type="molecule type" value="Genomic_DNA"/>
</dbReference>
<feature type="compositionally biased region" description="Polar residues" evidence="1">
    <location>
        <begin position="889"/>
        <end position="907"/>
    </location>
</feature>
<evidence type="ECO:0000313" key="3">
    <source>
        <dbReference type="EMBL" id="CAH0754957.1"/>
    </source>
</evidence>
<proteinExistence type="predicted"/>
<dbReference type="PROSITE" id="PS50004">
    <property type="entry name" value="C2"/>
    <property type="match status" value="1"/>
</dbReference>
<dbReference type="InterPro" id="IPR000008">
    <property type="entry name" value="C2_dom"/>
</dbReference>
<dbReference type="GO" id="GO:0071539">
    <property type="term" value="P:protein localization to centrosome"/>
    <property type="evidence" value="ECO:0007669"/>
    <property type="project" value="TreeGrafter"/>
</dbReference>
<dbReference type="GO" id="GO:0034451">
    <property type="term" value="C:centriolar satellite"/>
    <property type="evidence" value="ECO:0007669"/>
    <property type="project" value="TreeGrafter"/>
</dbReference>
<gene>
    <name evidence="3" type="ORF">BEMITA_LOCUS2091</name>
</gene>
<evidence type="ECO:0000256" key="1">
    <source>
        <dbReference type="SAM" id="MobiDB-lite"/>
    </source>
</evidence>
<keyword evidence="4" id="KW-1185">Reference proteome</keyword>
<dbReference type="GO" id="GO:0061511">
    <property type="term" value="P:centriole elongation"/>
    <property type="evidence" value="ECO:0007669"/>
    <property type="project" value="TreeGrafter"/>
</dbReference>
<sequence>MSGDVTKVLPPRFNGQTTGCLQMNVKTIRWLFDSPGQVVVATSWWGDDSKCLFMPKEDNQPIRNTVQNRSYIFNICSSREKFLTYLQYHKRLKFLVLKEKNVLGVGTLENLSQIFHNRHYDNFVDVYDKDSQLIADVHVCFNLTIFPENSPRSFIQRIDSHENDLNPRRTVPFYSQAEKLRVGFGERADEEPRCPVFSHLDDTRKLLEYLQADEEKKKMSLERRCPVYSHLDDERKLLDYLKSEERKKNVSLLDITNLCLTDESDETNFALSSPSSKLSSTSVKSCDSRSTTECLQDYLNGFDMCKESRMKALQLTKKSTSSLINFAEVSDTEEVFNDRSLSKGELTASTIHSKYSRDLIYLASKESSPDKVHPVAKFPALSNSDVNFRFHSSPPTKQKSFKAVGPSKSAGVSTKINFYRISLDRIIFNSDGLRKLNGFHSVKHQQQNCPHGTYIIQYQLSKVDPKFRLEKTWPVRHISRRTLANGVIYGENDVYKVRDLRSEDVVTSFKISCQFLNQRLPMFLGDTESLVIKEDTKCSLFIKAVNGITIGKLDIQINVGSSIESLPPPETFSEVCREEIDELIPSSNFESFRAKSNASKYLILKAQLRNASDEKLKNVPSAQYNSYVDNFNSPCITPLETCNVASLQHPPSQPTSYMLSDLHSSSGDFTDEHSTTPQLDALNSKTNARSHVGAQQYFNQNSSRTNDSADFHNAAPKKYAIVTHEFNVIIRNFDHHQDYVVSYVFPESTSHENGKVFSSWSEVSISTNLSRPFFISLPYGVSLKNFLKKTGKKSIIFYFKQPSQNKTSAKAVLDLAELYLIEKLYRSSACSSFCAKTLKVPLFKGNNENPCGVVEICIEYRNWIRKFDNFKSESLPSDQIVHKSLSARSRNNLKPNLRQKNATSSRISVDDGAQHLEQEQSNKDSTNSRLLNVTFCVNENKNVLQESHQHTFSDESKVGSLDSIQITEDSGDSPLTIHYERGNPSTVSKSDRFSHPIFTLPDCKTKTQEVSGLNEKAETDAVQYLSQLKINDASPCSGERQQTKKSDEANLSALSIFKTSRLISPNAVSSYFQTSASSGMFAAPYSHLVLGGESINNAYKNGYENIVADQTQPLLAGSLPTTSPNQINGSKRMAEESFIGPNSTPTFSDEQIFNFDTDRTNVAKSHLHESSRKNVTLASFDPRIKVEETLFDKYDSFPKCSVFKMDLVLPDCENDAVPKTCLSPEIRTVSSDVSSKHEENSSSTCLAENARNFSEFTTVSFERRRNSDSGFFGTSVIDAEEFCPRKSIKNQFSSEPNICKPLKSRPPLDDFGISLRNTSQDKCFLARIGIVRSFNIPMIKLKGTKNLTQPTTYVTFHDCFKRLHTSCTVVETLIPEYNSRHKAWLSAELLKDPEERLVLQVWCKRYQNEFAGPDRVRDRCLGFVFCNLTVLMRNFRYAGGWHQIISPSGKNNGQIQILVKPLQSIDFVKDLECEVLVHSESNLINDLQPYNFYLNAAVTKQKNDVSSKELLSQEILELENQIKELQLSHKKRSMKAESSKIIAGKNAEKNSPISSGKGTAKKIARFLSFRRKSRKHKSLPISEDVSGSVSSGSVIESENIRIAKNNSDKYDSAPVSSNESESPCSESACDGKEEVKKSSSIFVRSFSFKLRKSGRKSKVHQNALLQNLPLYQKNSPQNLDEFDKCMNINSI</sequence>
<dbReference type="PANTHER" id="PTHR21254">
    <property type="entry name" value="C2 DOMAIN-CONTAINING PROTEIN 3"/>
    <property type="match status" value="1"/>
</dbReference>
<feature type="compositionally biased region" description="Low complexity" evidence="1">
    <location>
        <begin position="1616"/>
        <end position="1627"/>
    </location>
</feature>
<dbReference type="GO" id="GO:0060271">
    <property type="term" value="P:cilium assembly"/>
    <property type="evidence" value="ECO:0007669"/>
    <property type="project" value="TreeGrafter"/>
</dbReference>
<dbReference type="InterPro" id="IPR035892">
    <property type="entry name" value="C2_domain_sf"/>
</dbReference>
<reference evidence="3" key="1">
    <citation type="submission" date="2021-12" db="EMBL/GenBank/DDBJ databases">
        <authorList>
            <person name="King R."/>
        </authorList>
    </citation>
    <scope>NUCLEOTIDE SEQUENCE</scope>
</reference>
<dbReference type="GO" id="GO:0005814">
    <property type="term" value="C:centriole"/>
    <property type="evidence" value="ECO:0007669"/>
    <property type="project" value="TreeGrafter"/>
</dbReference>
<evidence type="ECO:0000259" key="2">
    <source>
        <dbReference type="PROSITE" id="PS50004"/>
    </source>
</evidence>
<name>A0A9P0FYF3_BEMTA</name>
<feature type="region of interest" description="Disordered" evidence="1">
    <location>
        <begin position="1606"/>
        <end position="1630"/>
    </location>
</feature>
<feature type="region of interest" description="Disordered" evidence="1">
    <location>
        <begin position="889"/>
        <end position="908"/>
    </location>
</feature>
<accession>A0A9P0FYF3</accession>
<dbReference type="InterPro" id="IPR057537">
    <property type="entry name" value="C2_C2CD3_N"/>
</dbReference>
<feature type="region of interest" description="Disordered" evidence="1">
    <location>
        <begin position="1536"/>
        <end position="1559"/>
    </location>
</feature>
<feature type="domain" description="C2" evidence="2">
    <location>
        <begin position="1307"/>
        <end position="1442"/>
    </location>
</feature>